<dbReference type="CDD" id="cd06170">
    <property type="entry name" value="LuxR_C_like"/>
    <property type="match status" value="1"/>
</dbReference>
<dbReference type="InterPro" id="IPR016032">
    <property type="entry name" value="Sig_transdc_resp-reg_C-effctor"/>
</dbReference>
<dbReference type="SMART" id="SM00448">
    <property type="entry name" value="REC"/>
    <property type="match status" value="1"/>
</dbReference>
<dbReference type="SUPFAM" id="SSF52172">
    <property type="entry name" value="CheY-like"/>
    <property type="match status" value="1"/>
</dbReference>
<evidence type="ECO:0000259" key="5">
    <source>
        <dbReference type="PROSITE" id="PS50110"/>
    </source>
</evidence>
<dbReference type="Pfam" id="PF00072">
    <property type="entry name" value="Response_reg"/>
    <property type="match status" value="1"/>
</dbReference>
<dbReference type="InterPro" id="IPR001789">
    <property type="entry name" value="Sig_transdc_resp-reg_receiver"/>
</dbReference>
<dbReference type="CDD" id="cd17535">
    <property type="entry name" value="REC_NarL-like"/>
    <property type="match status" value="1"/>
</dbReference>
<dbReference type="InterPro" id="IPR000792">
    <property type="entry name" value="Tscrpt_reg_LuxR_C"/>
</dbReference>
<keyword evidence="1 3" id="KW-0597">Phosphoprotein</keyword>
<dbReference type="SMART" id="SM00421">
    <property type="entry name" value="HTH_LUXR"/>
    <property type="match status" value="1"/>
</dbReference>
<dbReference type="Pfam" id="PF00196">
    <property type="entry name" value="GerE"/>
    <property type="match status" value="1"/>
</dbReference>
<accession>A0ABP3WN68</accession>
<sequence length="213" mass="23600">MSVKALIADDHPLFRVALKQAISTLLDDDIKESASLTETLNMLQANSDIELVFLDLNMPGNDGLFGLSQIRLRHPDVLVVIVSGEEKLQIIQNAMNLGASGFIPKSSSLEDIADAIEKVLDGRQWLPEHLAERVKAELPSEESEFAKNLEQLTPQQFVVLKMMADGLLNKQIAYELGIKETTIKQHGSAILKKLNLNNRTQAGVLFKQLMNQS</sequence>
<dbReference type="SUPFAM" id="SSF46894">
    <property type="entry name" value="C-terminal effector domain of the bipartite response regulators"/>
    <property type="match status" value="1"/>
</dbReference>
<feature type="modified residue" description="4-aspartylphosphate" evidence="3">
    <location>
        <position position="55"/>
    </location>
</feature>
<feature type="domain" description="Response regulatory" evidence="5">
    <location>
        <begin position="4"/>
        <end position="120"/>
    </location>
</feature>
<dbReference type="PANTHER" id="PTHR45566:SF1">
    <property type="entry name" value="HTH-TYPE TRANSCRIPTIONAL REGULATOR YHJB-RELATED"/>
    <property type="match status" value="1"/>
</dbReference>
<dbReference type="Proteomes" id="UP001500359">
    <property type="component" value="Unassembled WGS sequence"/>
</dbReference>
<protein>
    <submittedName>
        <fullName evidence="6">Response regulator transcription factor</fullName>
    </submittedName>
</protein>
<dbReference type="EMBL" id="BAAAFD010000001">
    <property type="protein sequence ID" value="GAA0853248.1"/>
    <property type="molecule type" value="Genomic_DNA"/>
</dbReference>
<gene>
    <name evidence="6" type="ORF">GCM10009114_05550</name>
</gene>
<evidence type="ECO:0000259" key="4">
    <source>
        <dbReference type="PROSITE" id="PS50043"/>
    </source>
</evidence>
<dbReference type="PROSITE" id="PS50043">
    <property type="entry name" value="HTH_LUXR_2"/>
    <property type="match status" value="1"/>
</dbReference>
<organism evidence="6 7">
    <name type="scientific">Aliiglaciecola litoralis</name>
    <dbReference type="NCBI Taxonomy" id="582857"/>
    <lineage>
        <taxon>Bacteria</taxon>
        <taxon>Pseudomonadati</taxon>
        <taxon>Pseudomonadota</taxon>
        <taxon>Gammaproteobacteria</taxon>
        <taxon>Alteromonadales</taxon>
        <taxon>Alteromonadaceae</taxon>
        <taxon>Aliiglaciecola</taxon>
    </lineage>
</organism>
<dbReference type="RefSeq" id="WP_343856285.1">
    <property type="nucleotide sequence ID" value="NZ_BAAAFD010000001.1"/>
</dbReference>
<dbReference type="Gene3D" id="3.40.50.2300">
    <property type="match status" value="1"/>
</dbReference>
<name>A0ABP3WN68_9ALTE</name>
<proteinExistence type="predicted"/>
<evidence type="ECO:0000256" key="1">
    <source>
        <dbReference type="ARBA" id="ARBA00022553"/>
    </source>
</evidence>
<evidence type="ECO:0000313" key="7">
    <source>
        <dbReference type="Proteomes" id="UP001500359"/>
    </source>
</evidence>
<evidence type="ECO:0000256" key="2">
    <source>
        <dbReference type="ARBA" id="ARBA00023125"/>
    </source>
</evidence>
<dbReference type="PRINTS" id="PR00038">
    <property type="entry name" value="HTHLUXR"/>
</dbReference>
<dbReference type="InterPro" id="IPR058245">
    <property type="entry name" value="NreC/VraR/RcsB-like_REC"/>
</dbReference>
<keyword evidence="7" id="KW-1185">Reference proteome</keyword>
<evidence type="ECO:0000313" key="6">
    <source>
        <dbReference type="EMBL" id="GAA0853248.1"/>
    </source>
</evidence>
<evidence type="ECO:0000256" key="3">
    <source>
        <dbReference type="PROSITE-ProRule" id="PRU00169"/>
    </source>
</evidence>
<dbReference type="InterPro" id="IPR011006">
    <property type="entry name" value="CheY-like_superfamily"/>
</dbReference>
<feature type="domain" description="HTH luxR-type" evidence="4">
    <location>
        <begin position="145"/>
        <end position="210"/>
    </location>
</feature>
<keyword evidence="2" id="KW-0238">DNA-binding</keyword>
<dbReference type="PANTHER" id="PTHR45566">
    <property type="entry name" value="HTH-TYPE TRANSCRIPTIONAL REGULATOR YHJB-RELATED"/>
    <property type="match status" value="1"/>
</dbReference>
<dbReference type="PROSITE" id="PS00622">
    <property type="entry name" value="HTH_LUXR_1"/>
    <property type="match status" value="1"/>
</dbReference>
<dbReference type="InterPro" id="IPR051015">
    <property type="entry name" value="EvgA-like"/>
</dbReference>
<dbReference type="PROSITE" id="PS50110">
    <property type="entry name" value="RESPONSE_REGULATORY"/>
    <property type="match status" value="1"/>
</dbReference>
<reference evidence="7" key="1">
    <citation type="journal article" date="2019" name="Int. J. Syst. Evol. Microbiol.">
        <title>The Global Catalogue of Microorganisms (GCM) 10K type strain sequencing project: providing services to taxonomists for standard genome sequencing and annotation.</title>
        <authorList>
            <consortium name="The Broad Institute Genomics Platform"/>
            <consortium name="The Broad Institute Genome Sequencing Center for Infectious Disease"/>
            <person name="Wu L."/>
            <person name="Ma J."/>
        </authorList>
    </citation>
    <scope>NUCLEOTIDE SEQUENCE [LARGE SCALE GENOMIC DNA]</scope>
    <source>
        <strain evidence="7">JCM 15896</strain>
    </source>
</reference>
<comment type="caution">
    <text evidence="6">The sequence shown here is derived from an EMBL/GenBank/DDBJ whole genome shotgun (WGS) entry which is preliminary data.</text>
</comment>